<dbReference type="EMBL" id="JABFUD020000018">
    <property type="protein sequence ID" value="KAI5066068.1"/>
    <property type="molecule type" value="Genomic_DNA"/>
</dbReference>
<dbReference type="AlphaFoldDB" id="A0A9D4Z8E1"/>
<dbReference type="Proteomes" id="UP000886520">
    <property type="component" value="Chromosome 18"/>
</dbReference>
<reference evidence="1" key="1">
    <citation type="submission" date="2021-01" db="EMBL/GenBank/DDBJ databases">
        <title>Adiantum capillus-veneris genome.</title>
        <authorList>
            <person name="Fang Y."/>
            <person name="Liao Q."/>
        </authorList>
    </citation>
    <scope>NUCLEOTIDE SEQUENCE</scope>
    <source>
        <strain evidence="1">H3</strain>
        <tissue evidence="1">Leaf</tissue>
    </source>
</reference>
<name>A0A9D4Z8E1_ADICA</name>
<sequence length="68" mass="6775">MLKKGLSILCFSQAGSVWFFCAGKVSYGVWILFVLSHAAGAEDGLTTGGGGVANLSGLVASSPPLGGD</sequence>
<evidence type="ECO:0000313" key="2">
    <source>
        <dbReference type="Proteomes" id="UP000886520"/>
    </source>
</evidence>
<comment type="caution">
    <text evidence="1">The sequence shown here is derived from an EMBL/GenBank/DDBJ whole genome shotgun (WGS) entry which is preliminary data.</text>
</comment>
<evidence type="ECO:0000313" key="1">
    <source>
        <dbReference type="EMBL" id="KAI5066068.1"/>
    </source>
</evidence>
<keyword evidence="2" id="KW-1185">Reference proteome</keyword>
<accession>A0A9D4Z8E1</accession>
<organism evidence="1 2">
    <name type="scientific">Adiantum capillus-veneris</name>
    <name type="common">Maidenhair fern</name>
    <dbReference type="NCBI Taxonomy" id="13818"/>
    <lineage>
        <taxon>Eukaryota</taxon>
        <taxon>Viridiplantae</taxon>
        <taxon>Streptophyta</taxon>
        <taxon>Embryophyta</taxon>
        <taxon>Tracheophyta</taxon>
        <taxon>Polypodiopsida</taxon>
        <taxon>Polypodiidae</taxon>
        <taxon>Polypodiales</taxon>
        <taxon>Pteridineae</taxon>
        <taxon>Pteridaceae</taxon>
        <taxon>Vittarioideae</taxon>
        <taxon>Adiantum</taxon>
    </lineage>
</organism>
<gene>
    <name evidence="1" type="ORF">GOP47_0018692</name>
</gene>
<proteinExistence type="predicted"/>
<protein>
    <submittedName>
        <fullName evidence="1">Uncharacterized protein</fullName>
    </submittedName>
</protein>